<dbReference type="Proteomes" id="UP000000393">
    <property type="component" value="Chromosome"/>
</dbReference>
<dbReference type="HOGENOM" id="CLU_1119253_0_0_6"/>
<accession>D8K8N2</accession>
<dbReference type="PROSITE" id="PS51257">
    <property type="entry name" value="PROKAR_LIPOPROTEIN"/>
    <property type="match status" value="1"/>
</dbReference>
<evidence type="ECO:0000256" key="1">
    <source>
        <dbReference type="SAM" id="Coils"/>
    </source>
</evidence>
<gene>
    <name evidence="2" type="ordered locus">Nwat_2324</name>
</gene>
<protein>
    <submittedName>
        <fullName evidence="2">Uncharacterized protein</fullName>
    </submittedName>
</protein>
<dbReference type="RefSeq" id="WP_013221224.1">
    <property type="nucleotide sequence ID" value="NC_014315.1"/>
</dbReference>
<feature type="coiled-coil region" evidence="1">
    <location>
        <begin position="156"/>
        <end position="235"/>
    </location>
</feature>
<sequence>MRALLADYGTVAGVGRVMLALFLLGGCTGLKPGSPIPVYELSAPAYKLSTPSPNPLEQEPGDSELLLQYYRGLHSLSEAELQRELDRAWQATAKEPTAFDRLQLILLLSLPEVPFQDSEQAQAMLRSFLKTELEDAKEYEGAKGLYDLALFLQGFLMEEAQQKRRYRLLQEQLQQQQEQVRRLRSGLKYLDGRRKQEQEWAKSLEQQLEDERGRAETLEQKLEAIKTIEKRLEYRNQSQEDLQFPEQKNEAND</sequence>
<keyword evidence="3" id="KW-1185">Reference proteome</keyword>
<keyword evidence="1" id="KW-0175">Coiled coil</keyword>
<dbReference type="STRING" id="105559.Nwat_2324"/>
<dbReference type="KEGG" id="nwa:Nwat_2324"/>
<dbReference type="EMBL" id="CP002086">
    <property type="protein sequence ID" value="ADJ29152.1"/>
    <property type="molecule type" value="Genomic_DNA"/>
</dbReference>
<dbReference type="AlphaFoldDB" id="D8K8N2"/>
<dbReference type="eggNOG" id="COG0488">
    <property type="taxonomic scope" value="Bacteria"/>
</dbReference>
<evidence type="ECO:0000313" key="2">
    <source>
        <dbReference type="EMBL" id="ADJ29152.1"/>
    </source>
</evidence>
<name>D8K8N2_NITWC</name>
<proteinExistence type="predicted"/>
<organism evidence="2 3">
    <name type="scientific">Nitrosococcus watsoni (strain C-113)</name>
    <dbReference type="NCBI Taxonomy" id="105559"/>
    <lineage>
        <taxon>Bacteria</taxon>
        <taxon>Pseudomonadati</taxon>
        <taxon>Pseudomonadota</taxon>
        <taxon>Gammaproteobacteria</taxon>
        <taxon>Chromatiales</taxon>
        <taxon>Chromatiaceae</taxon>
        <taxon>Nitrosococcus</taxon>
    </lineage>
</organism>
<reference evidence="2 3" key="1">
    <citation type="submission" date="2010-06" db="EMBL/GenBank/DDBJ databases">
        <title>Complete sequence of chromosome of Nitrosococcus watsoni C-113.</title>
        <authorList>
            <consortium name="US DOE Joint Genome Institute"/>
            <person name="Lucas S."/>
            <person name="Copeland A."/>
            <person name="Lapidus A."/>
            <person name="Cheng J.-F."/>
            <person name="Bruce D."/>
            <person name="Goodwin L."/>
            <person name="Pitluck S."/>
            <person name="Malfatti S.A."/>
            <person name="Chain P.S.G."/>
            <person name="Land M."/>
            <person name="Hauser L."/>
            <person name="Kyrpides N."/>
            <person name="Ivanova N."/>
            <person name="Cambell M.A."/>
            <person name="Heidelberg J.F."/>
            <person name="Klotz M.G."/>
            <person name="Woyke T."/>
        </authorList>
    </citation>
    <scope>NUCLEOTIDE SEQUENCE [LARGE SCALE GENOMIC DNA]</scope>
    <source>
        <strain evidence="2 3">C-113</strain>
    </source>
</reference>
<evidence type="ECO:0000313" key="3">
    <source>
        <dbReference type="Proteomes" id="UP000000393"/>
    </source>
</evidence>